<evidence type="ECO:0000256" key="10">
    <source>
        <dbReference type="ARBA" id="ARBA00023146"/>
    </source>
</evidence>
<dbReference type="PANTHER" id="PTHR11777:SF9">
    <property type="entry name" value="ALANINE--TRNA LIGASE, CYTOPLASMIC"/>
    <property type="match status" value="1"/>
</dbReference>
<evidence type="ECO:0000256" key="5">
    <source>
        <dbReference type="ARBA" id="ARBA00022741"/>
    </source>
</evidence>
<dbReference type="Pfam" id="PF07973">
    <property type="entry name" value="tRNA_SAD"/>
    <property type="match status" value="1"/>
</dbReference>
<dbReference type="PANTHER" id="PTHR11777">
    <property type="entry name" value="ALANYL-TRNA SYNTHETASE"/>
    <property type="match status" value="1"/>
</dbReference>
<evidence type="ECO:0000313" key="15">
    <source>
        <dbReference type="Proteomes" id="UP000278351"/>
    </source>
</evidence>
<keyword evidence="11" id="KW-0963">Cytoplasm</keyword>
<dbReference type="GO" id="GO:0005737">
    <property type="term" value="C:cytoplasm"/>
    <property type="evidence" value="ECO:0007669"/>
    <property type="project" value="UniProtKB-SubCell"/>
</dbReference>
<dbReference type="Gene3D" id="3.30.54.20">
    <property type="match status" value="1"/>
</dbReference>
<keyword evidence="3 11" id="KW-0436">Ligase</keyword>
<dbReference type="Gene3D" id="3.10.310.40">
    <property type="match status" value="1"/>
</dbReference>
<dbReference type="GO" id="GO:0004813">
    <property type="term" value="F:alanine-tRNA ligase activity"/>
    <property type="evidence" value="ECO:0007669"/>
    <property type="project" value="UniProtKB-UniRule"/>
</dbReference>
<dbReference type="OrthoDB" id="9803884at2"/>
<keyword evidence="10 11" id="KW-0030">Aminoacyl-tRNA synthetase</keyword>
<keyword evidence="6 11" id="KW-0862">Zinc</keyword>
<evidence type="ECO:0000256" key="12">
    <source>
        <dbReference type="SAM" id="Coils"/>
    </source>
</evidence>
<dbReference type="InterPro" id="IPR018165">
    <property type="entry name" value="Ala-tRNA-synth_IIc_core"/>
</dbReference>
<feature type="binding site" evidence="11">
    <location>
        <position position="672"/>
    </location>
    <ligand>
        <name>Zn(2+)</name>
        <dbReference type="ChEBI" id="CHEBI:29105"/>
    </ligand>
</feature>
<feature type="domain" description="Alanyl-transfer RNA synthetases family profile" evidence="13">
    <location>
        <begin position="1"/>
        <end position="711"/>
    </location>
</feature>
<dbReference type="InterPro" id="IPR018164">
    <property type="entry name" value="Ala-tRNA-synth_IIc_N"/>
</dbReference>
<dbReference type="FunFam" id="3.30.54.20:FF:000001">
    <property type="entry name" value="Alanine--tRNA ligase"/>
    <property type="match status" value="1"/>
</dbReference>
<dbReference type="InterPro" id="IPR045864">
    <property type="entry name" value="aa-tRNA-synth_II/BPL/LPL"/>
</dbReference>
<dbReference type="GO" id="GO:0008270">
    <property type="term" value="F:zinc ion binding"/>
    <property type="evidence" value="ECO:0007669"/>
    <property type="project" value="UniProtKB-UniRule"/>
</dbReference>
<dbReference type="FunFam" id="3.30.930.10:FF:000011">
    <property type="entry name" value="Alanine--tRNA ligase, cytoplasmic"/>
    <property type="match status" value="1"/>
</dbReference>
<dbReference type="InterPro" id="IPR018163">
    <property type="entry name" value="Thr/Ala-tRNA-synth_IIc_edit"/>
</dbReference>
<dbReference type="GO" id="GO:0005524">
    <property type="term" value="F:ATP binding"/>
    <property type="evidence" value="ECO:0007669"/>
    <property type="project" value="UniProtKB-UniRule"/>
</dbReference>
<dbReference type="GO" id="GO:0002161">
    <property type="term" value="F:aminoacyl-tRNA deacylase activity"/>
    <property type="evidence" value="ECO:0007669"/>
    <property type="project" value="TreeGrafter"/>
</dbReference>
<dbReference type="HAMAP" id="MF_00036_B">
    <property type="entry name" value="Ala_tRNA_synth_B"/>
    <property type="match status" value="1"/>
</dbReference>
<dbReference type="GO" id="GO:0000049">
    <property type="term" value="F:tRNA binding"/>
    <property type="evidence" value="ECO:0007669"/>
    <property type="project" value="UniProtKB-KW"/>
</dbReference>
<dbReference type="RefSeq" id="WP_123846378.1">
    <property type="nucleotide sequence ID" value="NZ_RPDH01000001.1"/>
</dbReference>
<dbReference type="Gene3D" id="3.30.930.10">
    <property type="entry name" value="Bira Bifunctional Protein, Domain 2"/>
    <property type="match status" value="1"/>
</dbReference>
<evidence type="ECO:0000259" key="13">
    <source>
        <dbReference type="PROSITE" id="PS50860"/>
    </source>
</evidence>
<dbReference type="InterPro" id="IPR003156">
    <property type="entry name" value="DHHA1_dom"/>
</dbReference>
<evidence type="ECO:0000256" key="9">
    <source>
        <dbReference type="ARBA" id="ARBA00022917"/>
    </source>
</evidence>
<comment type="function">
    <text evidence="11">Catalyzes the attachment of alanine to tRNA(Ala) in a two-step reaction: alanine is first activated by ATP to form Ala-AMP and then transferred to the acceptor end of tRNA(Ala). Also edits incorrectly charged Ser-tRNA(Ala) and Gly-tRNA(Ala) via its editing domain.</text>
</comment>
<feature type="binding site" evidence="11">
    <location>
        <position position="565"/>
    </location>
    <ligand>
        <name>Zn(2+)</name>
        <dbReference type="ChEBI" id="CHEBI:29105"/>
    </ligand>
</feature>
<comment type="subcellular location">
    <subcellularLocation>
        <location evidence="11">Cytoplasm</location>
    </subcellularLocation>
</comment>
<dbReference type="EC" id="6.1.1.7" evidence="11"/>
<dbReference type="SUPFAM" id="SSF55186">
    <property type="entry name" value="ThrRS/AlaRS common domain"/>
    <property type="match status" value="1"/>
</dbReference>
<dbReference type="Gene3D" id="3.30.980.10">
    <property type="entry name" value="Threonyl-trna Synthetase, Chain A, domain 2"/>
    <property type="match status" value="1"/>
</dbReference>
<evidence type="ECO:0000256" key="7">
    <source>
        <dbReference type="ARBA" id="ARBA00022840"/>
    </source>
</evidence>
<dbReference type="InterPro" id="IPR009000">
    <property type="entry name" value="Transl_B-barrel_sf"/>
</dbReference>
<dbReference type="FunFam" id="3.30.980.10:FF:000004">
    <property type="entry name" value="Alanine--tRNA ligase, cytoplasmic"/>
    <property type="match status" value="1"/>
</dbReference>
<dbReference type="InterPro" id="IPR002318">
    <property type="entry name" value="Ala-tRNA-lgiase_IIc"/>
</dbReference>
<dbReference type="CDD" id="cd00673">
    <property type="entry name" value="AlaRS_core"/>
    <property type="match status" value="1"/>
</dbReference>
<comment type="catalytic activity">
    <reaction evidence="11">
        <text>tRNA(Ala) + L-alanine + ATP = L-alanyl-tRNA(Ala) + AMP + diphosphate</text>
        <dbReference type="Rhea" id="RHEA:12540"/>
        <dbReference type="Rhea" id="RHEA-COMP:9657"/>
        <dbReference type="Rhea" id="RHEA-COMP:9923"/>
        <dbReference type="ChEBI" id="CHEBI:30616"/>
        <dbReference type="ChEBI" id="CHEBI:33019"/>
        <dbReference type="ChEBI" id="CHEBI:57972"/>
        <dbReference type="ChEBI" id="CHEBI:78442"/>
        <dbReference type="ChEBI" id="CHEBI:78497"/>
        <dbReference type="ChEBI" id="CHEBI:456215"/>
        <dbReference type="EC" id="6.1.1.7"/>
    </reaction>
</comment>
<comment type="domain">
    <text evidence="11">Consists of three domains; the N-terminal catalytic domain, the editing domain and the C-terminal C-Ala domain. The editing domain removes incorrectly charged amino acids, while the C-Ala domain, along with tRNA(Ala), serves as a bridge to cooperatively bring together the editing and aminoacylation centers thus stimulating deacylation of misacylated tRNAs.</text>
</comment>
<evidence type="ECO:0000256" key="8">
    <source>
        <dbReference type="ARBA" id="ARBA00022884"/>
    </source>
</evidence>
<gene>
    <name evidence="11" type="primary">alaS</name>
    <name evidence="14" type="ORF">EGT74_10235</name>
</gene>
<evidence type="ECO:0000256" key="1">
    <source>
        <dbReference type="ARBA" id="ARBA00008226"/>
    </source>
</evidence>
<dbReference type="InterPro" id="IPR050058">
    <property type="entry name" value="Ala-tRNA_ligase"/>
</dbReference>
<dbReference type="SUPFAM" id="SSF101353">
    <property type="entry name" value="Putative anticodon-binding domain of alanyl-tRNA synthetase (AlaRS)"/>
    <property type="match status" value="1"/>
</dbReference>
<dbReference type="Gene3D" id="2.40.30.130">
    <property type="match status" value="1"/>
</dbReference>
<sequence>MTAAEIRQQFLDFFASKGHHIVPSAPIVVKNDPTLLFTNAGMNQFKDIFLGNKPAPYKRVADTQKCLRVSGKHNDLEEVGIDTYHHTMFEMLGNWSFGDYFKEEAIAWSWELLTDVYKLPKDRLYVTVFEGDKAEGLEPDSEAMAFWKKHISEDRILLGNKKDNFWEMGDTGPCGPCSEIHVDCRSEEERASVPGKDLVNNDHPQVIEIWNNVFMQFNRLKDGSLESLPAKHVDTGMGFERLVRVLQGKQSNYDTDVFTPVIRATEKLCGKQYTNSDTGKADIAFRVIADHIRAICFTIADGQLPANNGAGYVIRRILRRAVRYYFSFLDVKKPLLHELVPVLAEQFGNVFPELQQQVDFVKKVVFEEENSFLRTLDSGLGRIEAITGATTSAAKPVIEGKTAFELFDTYGFPIDLTNLIATEKGYAVDMEGFEAEMKKQKDRSRAATELDMGDWTLLDEQPSGIFTGYTELTADAKVLKYRKIKAKGKEQYQLVLDKTPFYAESGGQVGDTGTLTFNGETIAVTDTKKENDLIVHFTDTLPAQIDGVVKAEVDAAKRQGTARHHSATHLLHAALRNVLGTHVAQKGSLVNADYLRFDFSHFAKVTDEELAAIEAMVNEKIRENIPVVIKELPREEALKLGAMALFGEKYGETVRVVTIDPNYSIELCGGTHVGSTGELGLFKFQSEGAVAAGVRRVEAVTGAKAEAFVNEQLQQLKAVKTQLKNPKDAGVAVENLVSEKAALEKQLAALELKQVQMLAASLPAQAVTVNGIQFIGAQVDASSPDMLKQFALAIKDQLAAPYLVVLCANAGGKAQVAIMVSDDLVKNKGLNAQKIVKEQVAPLIKGGGGGQPVLATAGGQDASNLPAVIEKVKGLL</sequence>
<dbReference type="EMBL" id="RPDH01000001">
    <property type="protein sequence ID" value="RPE13866.1"/>
    <property type="molecule type" value="Genomic_DNA"/>
</dbReference>
<dbReference type="InterPro" id="IPR023033">
    <property type="entry name" value="Ala_tRNA_ligase_euk/bac"/>
</dbReference>
<feature type="binding site" evidence="11">
    <location>
        <position position="668"/>
    </location>
    <ligand>
        <name>Zn(2+)</name>
        <dbReference type="ChEBI" id="CHEBI:29105"/>
    </ligand>
</feature>
<dbReference type="Pfam" id="PF01411">
    <property type="entry name" value="tRNA-synt_2c"/>
    <property type="match status" value="1"/>
</dbReference>
<dbReference type="PRINTS" id="PR00980">
    <property type="entry name" value="TRNASYNTHALA"/>
</dbReference>
<proteinExistence type="inferred from homology"/>
<dbReference type="NCBIfam" id="TIGR00344">
    <property type="entry name" value="alaS"/>
    <property type="match status" value="1"/>
</dbReference>
<keyword evidence="8 11" id="KW-0694">RNA-binding</keyword>
<accession>A0A3N4Q181</accession>
<evidence type="ECO:0000256" key="6">
    <source>
        <dbReference type="ARBA" id="ARBA00022833"/>
    </source>
</evidence>
<comment type="caution">
    <text evidence="14">The sequence shown here is derived from an EMBL/GenBank/DDBJ whole genome shotgun (WGS) entry which is preliminary data.</text>
</comment>
<dbReference type="SMART" id="SM00863">
    <property type="entry name" value="tRNA_SAD"/>
    <property type="match status" value="1"/>
</dbReference>
<comment type="similarity">
    <text evidence="1 11">Belongs to the class-II aminoacyl-tRNA synthetase family.</text>
</comment>
<evidence type="ECO:0000256" key="11">
    <source>
        <dbReference type="HAMAP-Rule" id="MF_00036"/>
    </source>
</evidence>
<dbReference type="InterPro" id="IPR012947">
    <property type="entry name" value="tRNA_SAD"/>
</dbReference>
<keyword evidence="2 11" id="KW-0820">tRNA-binding</keyword>
<keyword evidence="4 11" id="KW-0479">Metal-binding</keyword>
<dbReference type="PROSITE" id="PS50860">
    <property type="entry name" value="AA_TRNA_LIGASE_II_ALA"/>
    <property type="match status" value="1"/>
</dbReference>
<keyword evidence="12" id="KW-0175">Coiled coil</keyword>
<protein>
    <recommendedName>
        <fullName evidence="11">Alanine--tRNA ligase</fullName>
        <ecNumber evidence="11">6.1.1.7</ecNumber>
    </recommendedName>
    <alternativeName>
        <fullName evidence="11">Alanyl-tRNA synthetase</fullName>
        <shortName evidence="11">AlaRS</shortName>
    </alternativeName>
</protein>
<dbReference type="Pfam" id="PF02272">
    <property type="entry name" value="DHHA1"/>
    <property type="match status" value="1"/>
</dbReference>
<organism evidence="14 15">
    <name type="scientific">Chitinophaga lutea</name>
    <dbReference type="NCBI Taxonomy" id="2488634"/>
    <lineage>
        <taxon>Bacteria</taxon>
        <taxon>Pseudomonadati</taxon>
        <taxon>Bacteroidota</taxon>
        <taxon>Chitinophagia</taxon>
        <taxon>Chitinophagales</taxon>
        <taxon>Chitinophagaceae</taxon>
        <taxon>Chitinophaga</taxon>
    </lineage>
</organism>
<keyword evidence="15" id="KW-1185">Reference proteome</keyword>
<evidence type="ECO:0000256" key="3">
    <source>
        <dbReference type="ARBA" id="ARBA00022598"/>
    </source>
</evidence>
<dbReference type="SUPFAM" id="SSF50447">
    <property type="entry name" value="Translation proteins"/>
    <property type="match status" value="1"/>
</dbReference>
<evidence type="ECO:0000256" key="4">
    <source>
        <dbReference type="ARBA" id="ARBA00022723"/>
    </source>
</evidence>
<comment type="cofactor">
    <cofactor evidence="11">
        <name>Zn(2+)</name>
        <dbReference type="ChEBI" id="CHEBI:29105"/>
    </cofactor>
    <text evidence="11">Binds 1 zinc ion per subunit.</text>
</comment>
<keyword evidence="7 11" id="KW-0067">ATP-binding</keyword>
<dbReference type="Proteomes" id="UP000278351">
    <property type="component" value="Unassembled WGS sequence"/>
</dbReference>
<name>A0A3N4Q181_9BACT</name>
<keyword evidence="9 11" id="KW-0648">Protein biosynthesis</keyword>
<dbReference type="AlphaFoldDB" id="A0A3N4Q181"/>
<feature type="binding site" evidence="11">
    <location>
        <position position="569"/>
    </location>
    <ligand>
        <name>Zn(2+)</name>
        <dbReference type="ChEBI" id="CHEBI:29105"/>
    </ligand>
</feature>
<dbReference type="GO" id="GO:0006419">
    <property type="term" value="P:alanyl-tRNA aminoacylation"/>
    <property type="evidence" value="ECO:0007669"/>
    <property type="project" value="UniProtKB-UniRule"/>
</dbReference>
<evidence type="ECO:0000256" key="2">
    <source>
        <dbReference type="ARBA" id="ARBA00022555"/>
    </source>
</evidence>
<dbReference type="SUPFAM" id="SSF55681">
    <property type="entry name" value="Class II aaRS and biotin synthetases"/>
    <property type="match status" value="1"/>
</dbReference>
<keyword evidence="5 11" id="KW-0547">Nucleotide-binding</keyword>
<reference evidence="14 15" key="1">
    <citation type="submission" date="2018-11" db="EMBL/GenBank/DDBJ databases">
        <title>Chitinophaga lutea sp.nov., isolate from arsenic contaminated soil.</title>
        <authorList>
            <person name="Zong Y."/>
        </authorList>
    </citation>
    <scope>NUCLEOTIDE SEQUENCE [LARGE SCALE GENOMIC DNA]</scope>
    <source>
        <strain evidence="14 15">ZY74</strain>
    </source>
</reference>
<dbReference type="FunFam" id="3.10.310.40:FF:000001">
    <property type="entry name" value="Alanine--tRNA ligase"/>
    <property type="match status" value="1"/>
</dbReference>
<dbReference type="InterPro" id="IPR018162">
    <property type="entry name" value="Ala-tRNA-ligase_IIc_anticod-bd"/>
</dbReference>
<feature type="coiled-coil region" evidence="12">
    <location>
        <begin position="733"/>
        <end position="760"/>
    </location>
</feature>
<evidence type="ECO:0000313" key="14">
    <source>
        <dbReference type="EMBL" id="RPE13866.1"/>
    </source>
</evidence>